<keyword evidence="3" id="KW-1185">Reference proteome</keyword>
<evidence type="ECO:0000256" key="1">
    <source>
        <dbReference type="ARBA" id="ARBA00009820"/>
    </source>
</evidence>
<evidence type="ECO:0000256" key="2">
    <source>
        <dbReference type="SAM" id="MobiDB-lite"/>
    </source>
</evidence>
<dbReference type="WBParaSite" id="ALUE_0000512701-mRNA-1">
    <property type="protein sequence ID" value="ALUE_0000512701-mRNA-1"/>
    <property type="gene ID" value="ALUE_0000512701"/>
</dbReference>
<feature type="region of interest" description="Disordered" evidence="2">
    <location>
        <begin position="323"/>
        <end position="345"/>
    </location>
</feature>
<evidence type="ECO:0000313" key="3">
    <source>
        <dbReference type="Proteomes" id="UP000036681"/>
    </source>
</evidence>
<dbReference type="Pfam" id="PF07676">
    <property type="entry name" value="PD40"/>
    <property type="match status" value="6"/>
</dbReference>
<dbReference type="InterPro" id="IPR011659">
    <property type="entry name" value="WD40"/>
</dbReference>
<feature type="compositionally biased region" description="Acidic residues" evidence="2">
    <location>
        <begin position="325"/>
        <end position="334"/>
    </location>
</feature>
<comment type="similarity">
    <text evidence="1">Belongs to the TolB family.</text>
</comment>
<dbReference type="InterPro" id="IPR011042">
    <property type="entry name" value="6-blade_b-propeller_TolB-like"/>
</dbReference>
<dbReference type="Proteomes" id="UP000036681">
    <property type="component" value="Unplaced"/>
</dbReference>
<dbReference type="SUPFAM" id="SSF82171">
    <property type="entry name" value="DPP6 N-terminal domain-like"/>
    <property type="match status" value="1"/>
</dbReference>
<dbReference type="PANTHER" id="PTHR36842:SF1">
    <property type="entry name" value="PROTEIN TOLB"/>
    <property type="match status" value="1"/>
</dbReference>
<reference evidence="4" key="1">
    <citation type="submission" date="2016-05" db="UniProtKB">
        <authorList>
            <consortium name="WormBaseParasite"/>
        </authorList>
    </citation>
    <scope>IDENTIFICATION</scope>
</reference>
<name>A0A0M3HRW7_ASCLU</name>
<organism evidence="3 4">
    <name type="scientific">Ascaris lumbricoides</name>
    <name type="common">Giant roundworm</name>
    <dbReference type="NCBI Taxonomy" id="6252"/>
    <lineage>
        <taxon>Eukaryota</taxon>
        <taxon>Metazoa</taxon>
        <taxon>Ecdysozoa</taxon>
        <taxon>Nematoda</taxon>
        <taxon>Chromadorea</taxon>
        <taxon>Rhabditida</taxon>
        <taxon>Spirurina</taxon>
        <taxon>Ascaridomorpha</taxon>
        <taxon>Ascaridoidea</taxon>
        <taxon>Ascarididae</taxon>
        <taxon>Ascaris</taxon>
    </lineage>
</organism>
<protein>
    <submittedName>
        <fullName evidence="4">DPPIV_N domain-containing protein</fullName>
    </submittedName>
</protein>
<evidence type="ECO:0000313" key="4">
    <source>
        <dbReference type="WBParaSite" id="ALUE_0000512701-mRNA-1"/>
    </source>
</evidence>
<dbReference type="Gene3D" id="2.120.10.30">
    <property type="entry name" value="TolB, C-terminal domain"/>
    <property type="match status" value="4"/>
</dbReference>
<dbReference type="PANTHER" id="PTHR36842">
    <property type="entry name" value="PROTEIN TOLB HOMOLOG"/>
    <property type="match status" value="1"/>
</dbReference>
<sequence length="728" mass="81904">MFAGLGACTCSYFYPDDRHLIYAGTFQSAKFNSNVTLESCPQKFLVKHTCFPGNTSYTWDLFPDYDIFKVNEFGKVVAQLTTSAGYDAEGAVSPDGRHIVFTSMRSGDPEIWIMNSDGTDPRQLTHELGYDGGPFFSPDGTKISFRASRPNTSEEIEKYKALLRYNLVSPLAMELYSMNIDGTGLRKITSLGGSNWAPFYLPDSRRIIFSSNFNSTTHFGAFDLYIIDDDGDNLQRKVRCRLIALVPLLLPSESAENFVSKRQLHPKREAIVACPVTYNEGGFDAFPMFDRAGKRLVWASNRNASSPSDLNLFMAEWIEKANSTESEDDEDDSEEVNRTKDKPRKRVHRDYDDVLNHRHSYLSDVRQLTFSGINGQGYFSYDDKMVIFQAMGDVEYGTMCDQIYVLNVADPRRLGSSMCSYFFPNGDALYASTFLSANRNALNTCPKKACTFVKDPAVKQLCNTSYLWDLFPDYDIFKVNKYGNFIRRLTDSGGYNAEASVSSDGRRIVFTSMRRGDPDIWTMNWDGSGLKQLTSELGYDGGASFSHDGTKIVFRASRPTTPAEISKYKKLLSYNLVDPTEMELYVMNVDGSSVRRITFLGGANWSPTYLPGDERILFASNFNSSLLGSFNLYAINEDGTNLEQITFTEGEFNGFPSVSFDGERVTWSSNGGNRDLNIFVAEWTRSNSSTLFGDYSLPIRPTFSAVFPLSTLAELVMKAWNIFENVIR</sequence>
<accession>A0A0M3HRW7</accession>
<proteinExistence type="inferred from homology"/>
<dbReference type="AlphaFoldDB" id="A0A0M3HRW7"/>